<keyword evidence="1" id="KW-0472">Membrane</keyword>
<name>K1X5B6_9BACT</name>
<accession>K1X5B6</accession>
<sequence length="36" mass="4721">MQEGNYWVLGYFFRYFSYSFFLKTLRWTYFWRSKVC</sequence>
<comment type="caution">
    <text evidence="2">The sequence shown here is derived from an EMBL/GenBank/DDBJ whole genome shotgun (WGS) entry which is preliminary data.</text>
</comment>
<proteinExistence type="predicted"/>
<evidence type="ECO:0000256" key="1">
    <source>
        <dbReference type="SAM" id="Phobius"/>
    </source>
</evidence>
<dbReference type="EMBL" id="AMFJ01036080">
    <property type="protein sequence ID" value="EKD25385.1"/>
    <property type="molecule type" value="Genomic_DNA"/>
</dbReference>
<gene>
    <name evidence="2" type="ORF">ACD_80C00073G0001</name>
</gene>
<keyword evidence="1" id="KW-1133">Transmembrane helix</keyword>
<organism evidence="2">
    <name type="scientific">uncultured bacterium</name>
    <name type="common">gcode 4</name>
    <dbReference type="NCBI Taxonomy" id="1234023"/>
    <lineage>
        <taxon>Bacteria</taxon>
        <taxon>environmental samples</taxon>
    </lineage>
</organism>
<evidence type="ECO:0000313" key="2">
    <source>
        <dbReference type="EMBL" id="EKD25385.1"/>
    </source>
</evidence>
<keyword evidence="1" id="KW-0812">Transmembrane</keyword>
<feature type="non-terminal residue" evidence="2">
    <location>
        <position position="36"/>
    </location>
</feature>
<reference evidence="2" key="1">
    <citation type="journal article" date="2012" name="Science">
        <title>Fermentation, hydrogen, and sulfur metabolism in multiple uncultivated bacterial phyla.</title>
        <authorList>
            <person name="Wrighton K.C."/>
            <person name="Thomas B.C."/>
            <person name="Sharon I."/>
            <person name="Miller C.S."/>
            <person name="Castelle C.J."/>
            <person name="VerBerkmoes N.C."/>
            <person name="Wilkins M.J."/>
            <person name="Hettich R.L."/>
            <person name="Lipton M.S."/>
            <person name="Williams K.H."/>
            <person name="Long P.E."/>
            <person name="Banfield J.F."/>
        </authorList>
    </citation>
    <scope>NUCLEOTIDE SEQUENCE [LARGE SCALE GENOMIC DNA]</scope>
</reference>
<dbReference type="AlphaFoldDB" id="K1X5B6"/>
<protein>
    <submittedName>
        <fullName evidence="2">Uncharacterized protein</fullName>
    </submittedName>
</protein>
<feature type="transmembrane region" description="Helical" evidence="1">
    <location>
        <begin position="6"/>
        <end position="25"/>
    </location>
</feature>